<evidence type="ECO:0000259" key="5">
    <source>
        <dbReference type="SMART" id="SM00849"/>
    </source>
</evidence>
<dbReference type="SUPFAM" id="SSF56281">
    <property type="entry name" value="Metallo-hydrolase/oxidoreductase"/>
    <property type="match status" value="1"/>
</dbReference>
<gene>
    <name evidence="6" type="ORF">R2G56_17365</name>
</gene>
<dbReference type="RefSeq" id="WP_317562092.1">
    <property type="nucleotide sequence ID" value="NZ_JAWLIP010000008.1"/>
</dbReference>
<evidence type="ECO:0000256" key="2">
    <source>
        <dbReference type="ARBA" id="ARBA00022723"/>
    </source>
</evidence>
<organism evidence="6 7">
    <name type="scientific">Nitratireductor aquimarinus</name>
    <dbReference type="NCBI Taxonomy" id="889300"/>
    <lineage>
        <taxon>Bacteria</taxon>
        <taxon>Pseudomonadati</taxon>
        <taxon>Pseudomonadota</taxon>
        <taxon>Alphaproteobacteria</taxon>
        <taxon>Hyphomicrobiales</taxon>
        <taxon>Phyllobacteriaceae</taxon>
        <taxon>Nitratireductor</taxon>
    </lineage>
</organism>
<accession>A0ABU4APC0</accession>
<comment type="similarity">
    <text evidence="1">Belongs to the metallo-beta-lactamase superfamily.</text>
</comment>
<dbReference type="EMBL" id="JAWLIP010000008">
    <property type="protein sequence ID" value="MDV6228067.1"/>
    <property type="molecule type" value="Genomic_DNA"/>
</dbReference>
<dbReference type="Gene3D" id="3.60.15.10">
    <property type="entry name" value="Ribonuclease Z/Hydroxyacylglutathione hydrolase-like"/>
    <property type="match status" value="1"/>
</dbReference>
<dbReference type="SMART" id="SM00849">
    <property type="entry name" value="Lactamase_B"/>
    <property type="match status" value="1"/>
</dbReference>
<evidence type="ECO:0000313" key="7">
    <source>
        <dbReference type="Proteomes" id="UP001185659"/>
    </source>
</evidence>
<evidence type="ECO:0000256" key="4">
    <source>
        <dbReference type="ARBA" id="ARBA00022833"/>
    </source>
</evidence>
<dbReference type="CDD" id="cd16277">
    <property type="entry name" value="metallo-hydrolase-like_MBL-fold"/>
    <property type="match status" value="1"/>
</dbReference>
<dbReference type="InterPro" id="IPR001279">
    <property type="entry name" value="Metallo-B-lactamas"/>
</dbReference>
<dbReference type="Proteomes" id="UP001185659">
    <property type="component" value="Unassembled WGS sequence"/>
</dbReference>
<keyword evidence="3" id="KW-0378">Hydrolase</keyword>
<keyword evidence="2" id="KW-0479">Metal-binding</keyword>
<dbReference type="PANTHER" id="PTHR42978">
    <property type="entry name" value="QUORUM-QUENCHING LACTONASE YTNP-RELATED-RELATED"/>
    <property type="match status" value="1"/>
</dbReference>
<dbReference type="InterPro" id="IPR036866">
    <property type="entry name" value="RibonucZ/Hydroxyglut_hydro"/>
</dbReference>
<proteinExistence type="inferred from homology"/>
<keyword evidence="4" id="KW-0862">Zinc</keyword>
<dbReference type="PANTHER" id="PTHR42978:SF6">
    <property type="entry name" value="QUORUM-QUENCHING LACTONASE YTNP-RELATED"/>
    <property type="match status" value="1"/>
</dbReference>
<comment type="caution">
    <text evidence="6">The sequence shown here is derived from an EMBL/GenBank/DDBJ whole genome shotgun (WGS) entry which is preliminary data.</text>
</comment>
<reference evidence="6 7" key="1">
    <citation type="submission" date="2023-10" db="EMBL/GenBank/DDBJ databases">
        <authorList>
            <person name="Venkata Ramana C."/>
            <person name="Sasikala C."/>
            <person name="Dhurka M."/>
        </authorList>
    </citation>
    <scope>NUCLEOTIDE SEQUENCE [LARGE SCALE GENOMIC DNA]</scope>
    <source>
        <strain evidence="6 7">KCTC 32151</strain>
    </source>
</reference>
<keyword evidence="7" id="KW-1185">Reference proteome</keyword>
<evidence type="ECO:0000256" key="3">
    <source>
        <dbReference type="ARBA" id="ARBA00022801"/>
    </source>
</evidence>
<sequence>MRVIRQKLEGVDMVVDRLECGPVRVTCIPDIANIAWPAKAIFGALSSDALAAAETRAPSGTVNASDGTVRLSFNSYLIETPDFTALIDCGVGNDKERPDRPAWHRRSSSFLDALSALGVAPQQVDIVINTHLHADHVGWNTRLVEGVWQPTFASARYVVCGAELDHWSAIDRENDGVGPDGVGTLHGAFADSIAPIVETVGYEAVAADAEIAPGLRFQPAPGHSPGMAAVILSTPHGDVMFPADAIHHPLQLDDAAVSSNFCENPEQACSTRQRLLAQAAAGNAVLAPYHFPAPVFGRLKTDETSFRFCPLAVEDVS</sequence>
<dbReference type="InterPro" id="IPR051013">
    <property type="entry name" value="MBL_superfamily_lactonases"/>
</dbReference>
<feature type="domain" description="Metallo-beta-lactamase" evidence="5">
    <location>
        <begin position="72"/>
        <end position="290"/>
    </location>
</feature>
<protein>
    <submittedName>
        <fullName evidence="6">MBL fold metallo-hydrolase</fullName>
    </submittedName>
</protein>
<evidence type="ECO:0000313" key="6">
    <source>
        <dbReference type="EMBL" id="MDV6228067.1"/>
    </source>
</evidence>
<name>A0ABU4APC0_9HYPH</name>
<evidence type="ECO:0000256" key="1">
    <source>
        <dbReference type="ARBA" id="ARBA00007749"/>
    </source>
</evidence>
<dbReference type="Pfam" id="PF00753">
    <property type="entry name" value="Lactamase_B"/>
    <property type="match status" value="1"/>
</dbReference>